<dbReference type="InterPro" id="IPR036291">
    <property type="entry name" value="NAD(P)-bd_dom_sf"/>
</dbReference>
<name>A0A225SUN3_9BURK</name>
<dbReference type="PANTHER" id="PTHR44196:SF1">
    <property type="entry name" value="DEHYDROGENASE_REDUCTASE SDR FAMILY MEMBER 7B"/>
    <property type="match status" value="1"/>
</dbReference>
<dbReference type="GO" id="GO:0016020">
    <property type="term" value="C:membrane"/>
    <property type="evidence" value="ECO:0007669"/>
    <property type="project" value="TreeGrafter"/>
</dbReference>
<dbReference type="PANTHER" id="PTHR44196">
    <property type="entry name" value="DEHYDROGENASE/REDUCTASE SDR FAMILY MEMBER 7B"/>
    <property type="match status" value="1"/>
</dbReference>
<organism evidence="3 4">
    <name type="scientific">Herbaspirillum aquaticum</name>
    <dbReference type="NCBI Taxonomy" id="568783"/>
    <lineage>
        <taxon>Bacteria</taxon>
        <taxon>Pseudomonadati</taxon>
        <taxon>Pseudomonadota</taxon>
        <taxon>Betaproteobacteria</taxon>
        <taxon>Burkholderiales</taxon>
        <taxon>Oxalobacteraceae</taxon>
        <taxon>Herbaspirillum</taxon>
    </lineage>
</organism>
<keyword evidence="4" id="KW-1185">Reference proteome</keyword>
<evidence type="ECO:0000256" key="2">
    <source>
        <dbReference type="ARBA" id="ARBA00023002"/>
    </source>
</evidence>
<keyword evidence="2" id="KW-0560">Oxidoreductase</keyword>
<proteinExistence type="inferred from homology"/>
<dbReference type="Gene3D" id="3.40.50.720">
    <property type="entry name" value="NAD(P)-binding Rossmann-like Domain"/>
    <property type="match status" value="1"/>
</dbReference>
<dbReference type="AlphaFoldDB" id="A0A225SUN3"/>
<dbReference type="SUPFAM" id="SSF51735">
    <property type="entry name" value="NAD(P)-binding Rossmann-fold domains"/>
    <property type="match status" value="1"/>
</dbReference>
<gene>
    <name evidence="3" type="ORF">CEJ45_11970</name>
</gene>
<dbReference type="InterPro" id="IPR002347">
    <property type="entry name" value="SDR_fam"/>
</dbReference>
<dbReference type="Proteomes" id="UP000214747">
    <property type="component" value="Unassembled WGS sequence"/>
</dbReference>
<dbReference type="GO" id="GO:0016491">
    <property type="term" value="F:oxidoreductase activity"/>
    <property type="evidence" value="ECO:0007669"/>
    <property type="project" value="UniProtKB-KW"/>
</dbReference>
<dbReference type="PRINTS" id="PR00081">
    <property type="entry name" value="GDHRDH"/>
</dbReference>
<dbReference type="RefSeq" id="WP_088755329.1">
    <property type="nucleotide sequence ID" value="NZ_JARJFG010000028.1"/>
</dbReference>
<dbReference type="EMBL" id="NJGV01000009">
    <property type="protein sequence ID" value="OWY34552.1"/>
    <property type="molecule type" value="Genomic_DNA"/>
</dbReference>
<comment type="similarity">
    <text evidence="1">Belongs to the short-chain dehydrogenases/reductases (SDR) family.</text>
</comment>
<sequence length="286" mass="31214">MNTQSKPLAKEAAGTADERVPISRPAVLFGPMNQPVSDLRGLRIWLVGASSGIGAELARQALQAGARVALSARRADVLQEVAAAHKNAFIAPLDVLCHDAWRDQHARIVEAFGGIDLLVFCAAKYRPERTWEVQEDEAEHTLRTNVASVYSALGAALPDMLARGSGGIALVASVAGYVGLPGATVYGPGKAALINLAEILYSDLRPKGLNVYLINPGFVKTDLTDKNDFPMPAIQTPQQAATAIWRGISEGRFEIHFPRRFTAWLKILRLLPFRLRFMLFQRFMLS</sequence>
<dbReference type="Pfam" id="PF00106">
    <property type="entry name" value="adh_short"/>
    <property type="match status" value="1"/>
</dbReference>
<protein>
    <submittedName>
        <fullName evidence="3">Short-chain dehydrogenase</fullName>
    </submittedName>
</protein>
<reference evidence="3 4" key="1">
    <citation type="journal article" date="2010" name="Int. J. Syst. Evol. Microbiol.">
        <title>Reclassification of Herbaspirillum putei as a later heterotypic synonym of Herbaspirillum huttiense, with the description of H. huttiense subsp. huttiense subsp. nov. and H. huttiense subsp. putei subsp. nov., comb. nov., and description of Herbaspirillum aquaticum sp. nov.</title>
        <authorList>
            <person name="Dobritsa A.P."/>
            <person name="Reddy M.C."/>
            <person name="Samadpour M."/>
        </authorList>
    </citation>
    <scope>NUCLEOTIDE SEQUENCE [LARGE SCALE GENOMIC DNA]</scope>
    <source>
        <strain evidence="3 4">IEH 4430</strain>
    </source>
</reference>
<evidence type="ECO:0000313" key="4">
    <source>
        <dbReference type="Proteomes" id="UP000214747"/>
    </source>
</evidence>
<evidence type="ECO:0000256" key="1">
    <source>
        <dbReference type="ARBA" id="ARBA00006484"/>
    </source>
</evidence>
<evidence type="ECO:0000313" key="3">
    <source>
        <dbReference type="EMBL" id="OWY34552.1"/>
    </source>
</evidence>
<comment type="caution">
    <text evidence="3">The sequence shown here is derived from an EMBL/GenBank/DDBJ whole genome shotgun (WGS) entry which is preliminary data.</text>
</comment>
<accession>A0A225SUN3</accession>